<accession>A0ABS7TM21</accession>
<comment type="caution">
    <text evidence="1">The sequence shown here is derived from an EMBL/GenBank/DDBJ whole genome shotgun (WGS) entry which is preliminary data.</text>
</comment>
<dbReference type="RefSeq" id="WP_224191045.1">
    <property type="nucleotide sequence ID" value="NZ_JAIRAU010000005.1"/>
</dbReference>
<keyword evidence="2" id="KW-1185">Reference proteome</keyword>
<name>A0ABS7TM21_9BACT</name>
<sequence>MRRKKPVEFGERLDRGELRVAEAPLVVPALAFDLLDLDEALQPRFARVGVPVRQHAVQPERGGAAAERVIMVRRHRSPGRCR</sequence>
<dbReference type="Proteomes" id="UP001139031">
    <property type="component" value="Unassembled WGS sequence"/>
</dbReference>
<gene>
    <name evidence="1" type="ORF">K7C98_08335</name>
</gene>
<organism evidence="1 2">
    <name type="scientific">Nannocystis pusilla</name>
    <dbReference type="NCBI Taxonomy" id="889268"/>
    <lineage>
        <taxon>Bacteria</taxon>
        <taxon>Pseudomonadati</taxon>
        <taxon>Myxococcota</taxon>
        <taxon>Polyangia</taxon>
        <taxon>Nannocystales</taxon>
        <taxon>Nannocystaceae</taxon>
        <taxon>Nannocystis</taxon>
    </lineage>
</organism>
<dbReference type="EMBL" id="JAIRAU010000005">
    <property type="protein sequence ID" value="MBZ5709267.1"/>
    <property type="molecule type" value="Genomic_DNA"/>
</dbReference>
<reference evidence="1" key="1">
    <citation type="submission" date="2021-08" db="EMBL/GenBank/DDBJ databases">
        <authorList>
            <person name="Stevens D.C."/>
        </authorList>
    </citation>
    <scope>NUCLEOTIDE SEQUENCE</scope>
    <source>
        <strain evidence="1">DSM 53165</strain>
    </source>
</reference>
<proteinExistence type="predicted"/>
<protein>
    <submittedName>
        <fullName evidence="1">Uncharacterized protein</fullName>
    </submittedName>
</protein>
<evidence type="ECO:0000313" key="2">
    <source>
        <dbReference type="Proteomes" id="UP001139031"/>
    </source>
</evidence>
<evidence type="ECO:0000313" key="1">
    <source>
        <dbReference type="EMBL" id="MBZ5709267.1"/>
    </source>
</evidence>